<name>A0A5B7GNB6_PORTR</name>
<keyword evidence="3" id="KW-1185">Reference proteome</keyword>
<feature type="region of interest" description="Disordered" evidence="1">
    <location>
        <begin position="1"/>
        <end position="28"/>
    </location>
</feature>
<dbReference type="AlphaFoldDB" id="A0A5B7GNB6"/>
<dbReference type="Proteomes" id="UP000324222">
    <property type="component" value="Unassembled WGS sequence"/>
</dbReference>
<reference evidence="2 3" key="1">
    <citation type="submission" date="2019-05" db="EMBL/GenBank/DDBJ databases">
        <title>Another draft genome of Portunus trituberculatus and its Hox gene families provides insights of decapod evolution.</title>
        <authorList>
            <person name="Jeong J.-H."/>
            <person name="Song I."/>
            <person name="Kim S."/>
            <person name="Choi T."/>
            <person name="Kim D."/>
            <person name="Ryu S."/>
            <person name="Kim W."/>
        </authorList>
    </citation>
    <scope>NUCLEOTIDE SEQUENCE [LARGE SCALE GENOMIC DNA]</scope>
    <source>
        <tissue evidence="2">Muscle</tissue>
    </source>
</reference>
<evidence type="ECO:0000313" key="2">
    <source>
        <dbReference type="EMBL" id="MPC59043.1"/>
    </source>
</evidence>
<evidence type="ECO:0000256" key="1">
    <source>
        <dbReference type="SAM" id="MobiDB-lite"/>
    </source>
</evidence>
<gene>
    <name evidence="2" type="ORF">E2C01_053058</name>
</gene>
<accession>A0A5B7GNB6</accession>
<dbReference type="EMBL" id="VSRR010016201">
    <property type="protein sequence ID" value="MPC59043.1"/>
    <property type="molecule type" value="Genomic_DNA"/>
</dbReference>
<protein>
    <submittedName>
        <fullName evidence="2">Uncharacterized protein</fullName>
    </submittedName>
</protein>
<organism evidence="2 3">
    <name type="scientific">Portunus trituberculatus</name>
    <name type="common">Swimming crab</name>
    <name type="synonym">Neptunus trituberculatus</name>
    <dbReference type="NCBI Taxonomy" id="210409"/>
    <lineage>
        <taxon>Eukaryota</taxon>
        <taxon>Metazoa</taxon>
        <taxon>Ecdysozoa</taxon>
        <taxon>Arthropoda</taxon>
        <taxon>Crustacea</taxon>
        <taxon>Multicrustacea</taxon>
        <taxon>Malacostraca</taxon>
        <taxon>Eumalacostraca</taxon>
        <taxon>Eucarida</taxon>
        <taxon>Decapoda</taxon>
        <taxon>Pleocyemata</taxon>
        <taxon>Brachyura</taxon>
        <taxon>Eubrachyura</taxon>
        <taxon>Portunoidea</taxon>
        <taxon>Portunidae</taxon>
        <taxon>Portuninae</taxon>
        <taxon>Portunus</taxon>
    </lineage>
</organism>
<evidence type="ECO:0000313" key="3">
    <source>
        <dbReference type="Proteomes" id="UP000324222"/>
    </source>
</evidence>
<comment type="caution">
    <text evidence="2">The sequence shown here is derived from an EMBL/GenBank/DDBJ whole genome shotgun (WGS) entry which is preliminary data.</text>
</comment>
<proteinExistence type="predicted"/>
<feature type="compositionally biased region" description="Polar residues" evidence="1">
    <location>
        <begin position="13"/>
        <end position="28"/>
    </location>
</feature>
<sequence length="105" mass="11589">MVTPYPALESPSGEGTNNVPRSDSSLDSNPECLDTSLNFFCINFCNTCSLRYNFQPVEHHLSSNKPQLLFLTKTQLSEAIDRSPPTFSILIFAPKLDIASMCATT</sequence>